<dbReference type="EMBL" id="CP076132">
    <property type="protein sequence ID" value="QWG00042.1"/>
    <property type="molecule type" value="Genomic_DNA"/>
</dbReference>
<dbReference type="KEGG" id="fya:KMW28_10280"/>
<organism evidence="1 2">
    <name type="scientific">Flammeovirga yaeyamensis</name>
    <dbReference type="NCBI Taxonomy" id="367791"/>
    <lineage>
        <taxon>Bacteria</taxon>
        <taxon>Pseudomonadati</taxon>
        <taxon>Bacteroidota</taxon>
        <taxon>Cytophagia</taxon>
        <taxon>Cytophagales</taxon>
        <taxon>Flammeovirgaceae</taxon>
        <taxon>Flammeovirga</taxon>
    </lineage>
</organism>
<keyword evidence="2" id="KW-1185">Reference proteome</keyword>
<evidence type="ECO:0000313" key="2">
    <source>
        <dbReference type="Proteomes" id="UP000678679"/>
    </source>
</evidence>
<protein>
    <submittedName>
        <fullName evidence="1">Uncharacterized protein</fullName>
    </submittedName>
</protein>
<sequence>MKLNITLLLLSLLLSSNPENKFSESKNSEPFDKSKEFQIVTIKKSNEYPSSDNGKSVCEKWNLGHAQIQRIIKDAQSISGPEWHHSFGHYPCEIEGKLSQGENEFTYSINSGSWLTVSSSDTTLMFGSFNKNYNKYFLDSAWLEEDMDE</sequence>
<name>A0AAX1MXV0_9BACT</name>
<dbReference type="RefSeq" id="WP_169663486.1">
    <property type="nucleotide sequence ID" value="NZ_CP076132.1"/>
</dbReference>
<gene>
    <name evidence="1" type="ORF">KMW28_10280</name>
</gene>
<proteinExistence type="predicted"/>
<reference evidence="1 2" key="1">
    <citation type="submission" date="2021-05" db="EMBL/GenBank/DDBJ databases">
        <title>Comparative genomic studies on the polysaccharide-degrading batcterial strains of the Flammeovirga genus.</title>
        <authorList>
            <person name="Zewei F."/>
            <person name="Zheng Z."/>
            <person name="Yu L."/>
            <person name="Ruyue G."/>
            <person name="Yanhong M."/>
            <person name="Yuanyuan C."/>
            <person name="Jingyan G."/>
            <person name="Wenjun H."/>
        </authorList>
    </citation>
    <scope>NUCLEOTIDE SEQUENCE [LARGE SCALE GENOMIC DNA]</scope>
    <source>
        <strain evidence="1 2">NBRC:100898</strain>
    </source>
</reference>
<dbReference type="Proteomes" id="UP000678679">
    <property type="component" value="Chromosome 1"/>
</dbReference>
<evidence type="ECO:0000313" key="1">
    <source>
        <dbReference type="EMBL" id="QWG00042.1"/>
    </source>
</evidence>
<accession>A0AAX1MXV0</accession>
<dbReference type="AlphaFoldDB" id="A0AAX1MXV0"/>